<dbReference type="CDD" id="cd22268">
    <property type="entry name" value="DPBB_RlpA-like"/>
    <property type="match status" value="1"/>
</dbReference>
<gene>
    <name evidence="4" type="ORF">EDD55_102416</name>
</gene>
<comment type="caution">
    <text evidence="4">The sequence shown here is derived from an EMBL/GenBank/DDBJ whole genome shotgun (WGS) entry which is preliminary data.</text>
</comment>
<comment type="similarity">
    <text evidence="1">Belongs to the RlpA family.</text>
</comment>
<dbReference type="Gene3D" id="2.40.40.10">
    <property type="entry name" value="RlpA-like domain"/>
    <property type="match status" value="1"/>
</dbReference>
<dbReference type="Proteomes" id="UP000295304">
    <property type="component" value="Unassembled WGS sequence"/>
</dbReference>
<evidence type="ECO:0000256" key="2">
    <source>
        <dbReference type="SAM" id="MobiDB-lite"/>
    </source>
</evidence>
<evidence type="ECO:0000313" key="5">
    <source>
        <dbReference type="Proteomes" id="UP000295304"/>
    </source>
</evidence>
<evidence type="ECO:0000259" key="3">
    <source>
        <dbReference type="PROSITE" id="PS51724"/>
    </source>
</evidence>
<evidence type="ECO:0000313" key="4">
    <source>
        <dbReference type="EMBL" id="TCS64371.1"/>
    </source>
</evidence>
<dbReference type="InterPro" id="IPR007730">
    <property type="entry name" value="SPOR-like_dom"/>
</dbReference>
<dbReference type="InterPro" id="IPR012997">
    <property type="entry name" value="RplA"/>
</dbReference>
<organism evidence="4 5">
    <name type="scientific">Varunaivibrio sulfuroxidans</name>
    <dbReference type="NCBI Taxonomy" id="1773489"/>
    <lineage>
        <taxon>Bacteria</taxon>
        <taxon>Pseudomonadati</taxon>
        <taxon>Pseudomonadota</taxon>
        <taxon>Alphaproteobacteria</taxon>
        <taxon>Rhodospirillales</taxon>
        <taxon>Magnetovibrionaceae</taxon>
        <taxon>Varunaivibrio</taxon>
    </lineage>
</organism>
<dbReference type="SUPFAM" id="SSF50685">
    <property type="entry name" value="Barwin-like endoglucanases"/>
    <property type="match status" value="1"/>
</dbReference>
<keyword evidence="5" id="KW-1185">Reference proteome</keyword>
<dbReference type="InterPro" id="IPR036680">
    <property type="entry name" value="SPOR-like_sf"/>
</dbReference>
<protein>
    <submittedName>
        <fullName evidence="4">Rare lipoprotein A</fullName>
    </submittedName>
</protein>
<evidence type="ECO:0000256" key="1">
    <source>
        <dbReference type="RuleBase" id="RU003495"/>
    </source>
</evidence>
<reference evidence="4 5" key="1">
    <citation type="submission" date="2019-03" db="EMBL/GenBank/DDBJ databases">
        <title>Genomic Encyclopedia of Type Strains, Phase IV (KMG-IV): sequencing the most valuable type-strain genomes for metagenomic binning, comparative biology and taxonomic classification.</title>
        <authorList>
            <person name="Goeker M."/>
        </authorList>
    </citation>
    <scope>NUCLEOTIDE SEQUENCE [LARGE SCALE GENOMIC DNA]</scope>
    <source>
        <strain evidence="4 5">DSM 101688</strain>
    </source>
</reference>
<dbReference type="GO" id="GO:0042834">
    <property type="term" value="F:peptidoglycan binding"/>
    <property type="evidence" value="ECO:0007669"/>
    <property type="project" value="InterPro"/>
</dbReference>
<dbReference type="PROSITE" id="PS51724">
    <property type="entry name" value="SPOR"/>
    <property type="match status" value="1"/>
</dbReference>
<keyword evidence="4" id="KW-0449">Lipoprotein</keyword>
<dbReference type="PANTHER" id="PTHR34183:SF8">
    <property type="entry name" value="ENDOLYTIC PEPTIDOGLYCAN TRANSGLYCOSYLASE RLPA-RELATED"/>
    <property type="match status" value="1"/>
</dbReference>
<feature type="domain" description="SPOR" evidence="3">
    <location>
        <begin position="163"/>
        <end position="241"/>
    </location>
</feature>
<dbReference type="EMBL" id="SLZW01000002">
    <property type="protein sequence ID" value="TCS64371.1"/>
    <property type="molecule type" value="Genomic_DNA"/>
</dbReference>
<dbReference type="Pfam" id="PF03330">
    <property type="entry name" value="DPBB_1"/>
    <property type="match status" value="1"/>
</dbReference>
<name>A0A4V2UP35_9PROT</name>
<dbReference type="InterPro" id="IPR036908">
    <property type="entry name" value="RlpA-like_sf"/>
</dbReference>
<dbReference type="Pfam" id="PF05036">
    <property type="entry name" value="SPOR"/>
    <property type="match status" value="1"/>
</dbReference>
<dbReference type="Gene3D" id="3.30.70.1070">
    <property type="entry name" value="Sporulation related repeat"/>
    <property type="match status" value="1"/>
</dbReference>
<dbReference type="PANTHER" id="PTHR34183">
    <property type="entry name" value="ENDOLYTIC PEPTIDOGLYCAN TRANSGLYCOSYLASE RLPA"/>
    <property type="match status" value="1"/>
</dbReference>
<dbReference type="AlphaFoldDB" id="A0A4V2UP35"/>
<feature type="region of interest" description="Disordered" evidence="2">
    <location>
        <begin position="106"/>
        <end position="155"/>
    </location>
</feature>
<proteinExistence type="inferred from homology"/>
<sequence>MTAISAAHRTLPLPSIVRVTNLQNGRSLVVRVNDRGPYARGRIIDVSRRAAQLLGFLKKGTARVRVQVMAKESRQLAARLRGGKGGRLAKGDSPIIVDKLPKPTVVSENLLPPREGREAERTSPLSPVRIASAPPPSHNREGAPRAPHVSAPPDLSPRVSVVGVEETKIFVQAGAFANFENANRVRANLTGIAPIKVTTVLIGGRDLFRVRLGPLKGVGDADKVLNKVIEAGYNDAKTIVDGASEAAASHVVTY</sequence>
<accession>A0A4V2UP35</accession>
<dbReference type="InterPro" id="IPR009009">
    <property type="entry name" value="RlpA-like_DPBB"/>
</dbReference>
<dbReference type="NCBIfam" id="TIGR00413">
    <property type="entry name" value="rlpA"/>
    <property type="match status" value="1"/>
</dbReference>
<dbReference type="SUPFAM" id="SSF110997">
    <property type="entry name" value="Sporulation related repeat"/>
    <property type="match status" value="1"/>
</dbReference>